<reference evidence="3" key="1">
    <citation type="submission" date="2020-04" db="EMBL/GenBank/DDBJ databases">
        <authorList>
            <person name="Zhang T."/>
        </authorList>
    </citation>
    <scope>NUCLEOTIDE SEQUENCE</scope>
    <source>
        <strain evidence="3">HKST-UBA02</strain>
    </source>
</reference>
<dbReference type="EMBL" id="JAGQHS010000180">
    <property type="protein sequence ID" value="MCA9758504.1"/>
    <property type="molecule type" value="Genomic_DNA"/>
</dbReference>
<dbReference type="InterPro" id="IPR006145">
    <property type="entry name" value="PsdUridine_synth_RsuA/RluA"/>
</dbReference>
<dbReference type="InterPro" id="IPR050188">
    <property type="entry name" value="RluA_PseudoU_synthase"/>
</dbReference>
<dbReference type="Proteomes" id="UP000739538">
    <property type="component" value="Unassembled WGS sequence"/>
</dbReference>
<reference evidence="3" key="2">
    <citation type="journal article" date="2021" name="Microbiome">
        <title>Successional dynamics and alternative stable states in a saline activated sludge microbial community over 9 years.</title>
        <authorList>
            <person name="Wang Y."/>
            <person name="Ye J."/>
            <person name="Ju F."/>
            <person name="Liu L."/>
            <person name="Boyd J.A."/>
            <person name="Deng Y."/>
            <person name="Parks D.H."/>
            <person name="Jiang X."/>
            <person name="Yin X."/>
            <person name="Woodcroft B.J."/>
            <person name="Tyson G.W."/>
            <person name="Hugenholtz P."/>
            <person name="Polz M.F."/>
            <person name="Zhang T."/>
        </authorList>
    </citation>
    <scope>NUCLEOTIDE SEQUENCE</scope>
    <source>
        <strain evidence="3">HKST-UBA02</strain>
    </source>
</reference>
<dbReference type="GO" id="GO:0000455">
    <property type="term" value="P:enzyme-directed rRNA pseudouridine synthesis"/>
    <property type="evidence" value="ECO:0007669"/>
    <property type="project" value="TreeGrafter"/>
</dbReference>
<dbReference type="CDD" id="cd02869">
    <property type="entry name" value="PseudoU_synth_RluA_like"/>
    <property type="match status" value="1"/>
</dbReference>
<dbReference type="GO" id="GO:0009982">
    <property type="term" value="F:pseudouridine synthase activity"/>
    <property type="evidence" value="ECO:0007669"/>
    <property type="project" value="InterPro"/>
</dbReference>
<comment type="similarity">
    <text evidence="1">Belongs to the pseudouridine synthase RluA family.</text>
</comment>
<dbReference type="Gene3D" id="3.30.2350.10">
    <property type="entry name" value="Pseudouridine synthase"/>
    <property type="match status" value="1"/>
</dbReference>
<dbReference type="GO" id="GO:0003723">
    <property type="term" value="F:RNA binding"/>
    <property type="evidence" value="ECO:0007669"/>
    <property type="project" value="InterPro"/>
</dbReference>
<feature type="domain" description="Pseudouridine synthase RsuA/RluA-like" evidence="2">
    <location>
        <begin position="2"/>
        <end position="167"/>
    </location>
</feature>
<evidence type="ECO:0000259" key="2">
    <source>
        <dbReference type="Pfam" id="PF00849"/>
    </source>
</evidence>
<dbReference type="Pfam" id="PF00849">
    <property type="entry name" value="PseudoU_synth_2"/>
    <property type="match status" value="1"/>
</dbReference>
<accession>A0A956NK17</accession>
<sequence length="236" mass="25797">MVKPAGMASELTSDPKRVSLLSRVVDAGFQEARLPHRLDRGTRGFLLVALSADAIRFHNERVRERRWRKVYLARVGGSASQHESLLGEHKAYLKRRGNRMEVVRSGGQPSFLRVVGLDVAPLDTRGDTRGNSGGDSMSARTKARDCSHVVIELGTGRYHQIRAMLSALGAPLVGDHVYGGGNGPFYLEHVVFSFEPMDGSGVVTLFDPSDSDREEITEKTRATLVRCARAEGIGLA</sequence>
<dbReference type="GO" id="GO:0140098">
    <property type="term" value="F:catalytic activity, acting on RNA"/>
    <property type="evidence" value="ECO:0007669"/>
    <property type="project" value="UniProtKB-ARBA"/>
</dbReference>
<comment type="caution">
    <text evidence="3">The sequence shown here is derived from an EMBL/GenBank/DDBJ whole genome shotgun (WGS) entry which is preliminary data.</text>
</comment>
<proteinExistence type="inferred from homology"/>
<protein>
    <submittedName>
        <fullName evidence="3">RNA pseudouridine synthase</fullName>
    </submittedName>
</protein>
<evidence type="ECO:0000256" key="1">
    <source>
        <dbReference type="ARBA" id="ARBA00010876"/>
    </source>
</evidence>
<dbReference type="PANTHER" id="PTHR21600">
    <property type="entry name" value="MITOCHONDRIAL RNA PSEUDOURIDINE SYNTHASE"/>
    <property type="match status" value="1"/>
</dbReference>
<dbReference type="SUPFAM" id="SSF55120">
    <property type="entry name" value="Pseudouridine synthase"/>
    <property type="match status" value="1"/>
</dbReference>
<gene>
    <name evidence="3" type="ORF">KDA27_22095</name>
</gene>
<dbReference type="InterPro" id="IPR020103">
    <property type="entry name" value="PsdUridine_synth_cat_dom_sf"/>
</dbReference>
<evidence type="ECO:0000313" key="3">
    <source>
        <dbReference type="EMBL" id="MCA9758504.1"/>
    </source>
</evidence>
<organism evidence="3 4">
    <name type="scientific">Eiseniibacteriota bacterium</name>
    <dbReference type="NCBI Taxonomy" id="2212470"/>
    <lineage>
        <taxon>Bacteria</taxon>
        <taxon>Candidatus Eiseniibacteriota</taxon>
    </lineage>
</organism>
<name>A0A956NK17_UNCEI</name>
<evidence type="ECO:0000313" key="4">
    <source>
        <dbReference type="Proteomes" id="UP000739538"/>
    </source>
</evidence>
<dbReference type="PANTHER" id="PTHR21600:SF87">
    <property type="entry name" value="RNA PSEUDOURIDYLATE SYNTHASE DOMAIN-CONTAINING PROTEIN 1"/>
    <property type="match status" value="1"/>
</dbReference>
<dbReference type="AlphaFoldDB" id="A0A956NK17"/>